<dbReference type="Pfam" id="PF13673">
    <property type="entry name" value="Acetyltransf_10"/>
    <property type="match status" value="1"/>
</dbReference>
<feature type="domain" description="N-acetyltransferase" evidence="1">
    <location>
        <begin position="3"/>
        <end position="153"/>
    </location>
</feature>
<dbReference type="CDD" id="cd04301">
    <property type="entry name" value="NAT_SF"/>
    <property type="match status" value="1"/>
</dbReference>
<dbReference type="PANTHER" id="PTHR43451:SF1">
    <property type="entry name" value="ACETYLTRANSFERASE"/>
    <property type="match status" value="1"/>
</dbReference>
<protein>
    <submittedName>
        <fullName evidence="2">Putative acetyltransferase YafP</fullName>
        <ecNumber evidence="2">2.3.1.-</ecNumber>
    </submittedName>
</protein>
<dbReference type="PROSITE" id="PS51186">
    <property type="entry name" value="GNAT"/>
    <property type="match status" value="1"/>
</dbReference>
<dbReference type="KEGG" id="ebi:EbC_21950"/>
<dbReference type="PANTHER" id="PTHR43451">
    <property type="entry name" value="ACETYLTRANSFERASE (GNAT) FAMILY PROTEIN"/>
    <property type="match status" value="1"/>
</dbReference>
<proteinExistence type="predicted"/>
<dbReference type="EC" id="2.3.1.-" evidence="2"/>
<dbReference type="AlphaFoldDB" id="D8MSB9"/>
<keyword evidence="3" id="KW-1185">Reference proteome</keyword>
<keyword evidence="2" id="KW-0012">Acyltransferase</keyword>
<dbReference type="HOGENOM" id="CLU_087351_0_1_6"/>
<dbReference type="eggNOG" id="COG0454">
    <property type="taxonomic scope" value="Bacteria"/>
</dbReference>
<accession>D8MSB9</accession>
<dbReference type="InterPro" id="IPR052564">
    <property type="entry name" value="N-acetyltrans/Recomb-assoc"/>
</dbReference>
<dbReference type="Gene3D" id="3.40.630.30">
    <property type="match status" value="1"/>
</dbReference>
<evidence type="ECO:0000313" key="3">
    <source>
        <dbReference type="Proteomes" id="UP000008793"/>
    </source>
</evidence>
<keyword evidence="2" id="KW-0808">Transferase</keyword>
<dbReference type="GO" id="GO:0016747">
    <property type="term" value="F:acyltransferase activity, transferring groups other than amino-acyl groups"/>
    <property type="evidence" value="ECO:0007669"/>
    <property type="project" value="InterPro"/>
</dbReference>
<gene>
    <name evidence="2" type="primary">yafP</name>
    <name evidence="2" type="ordered locus">EbC_21950</name>
</gene>
<dbReference type="Proteomes" id="UP000008793">
    <property type="component" value="Chromosome"/>
</dbReference>
<dbReference type="InterPro" id="IPR016181">
    <property type="entry name" value="Acyl_CoA_acyltransferase"/>
</dbReference>
<dbReference type="EMBL" id="FP236843">
    <property type="protein sequence ID" value="CAX59726.1"/>
    <property type="molecule type" value="Genomic_DNA"/>
</dbReference>
<dbReference type="SUPFAM" id="SSF55729">
    <property type="entry name" value="Acyl-CoA N-acyltransferases (Nat)"/>
    <property type="match status" value="1"/>
</dbReference>
<evidence type="ECO:0000259" key="1">
    <source>
        <dbReference type="PROSITE" id="PS51186"/>
    </source>
</evidence>
<dbReference type="InterPro" id="IPR000182">
    <property type="entry name" value="GNAT_dom"/>
</dbReference>
<organism evidence="3">
    <name type="scientific">Erwinia billingiae (strain Eb661)</name>
    <dbReference type="NCBI Taxonomy" id="634500"/>
    <lineage>
        <taxon>Bacteria</taxon>
        <taxon>Pseudomonadati</taxon>
        <taxon>Pseudomonadota</taxon>
        <taxon>Gammaproteobacteria</taxon>
        <taxon>Enterobacterales</taxon>
        <taxon>Erwiniaceae</taxon>
        <taxon>Erwinia</taxon>
    </lineage>
</organism>
<reference evidence="2 3" key="1">
    <citation type="journal article" date="2010" name="BMC Genomics">
        <title>Genome comparison of the epiphytic bacteria Erwinia billingiae and E. tasmaniensis with the pear pathogen E. pyrifoliae.</title>
        <authorList>
            <person name="Kube M."/>
            <person name="Migdoll A.M."/>
            <person name="Gehring I."/>
            <person name="Heitmann K."/>
            <person name="Mayer Y."/>
            <person name="Kuhl H."/>
            <person name="Knaust F."/>
            <person name="Geider K."/>
            <person name="Reinhardt R."/>
        </authorList>
    </citation>
    <scope>NUCLEOTIDE SEQUENCE [LARGE SCALE GENOMIC DNA]</scope>
    <source>
        <strain evidence="2 3">Eb661</strain>
    </source>
</reference>
<name>D8MSB9_ERWBE</name>
<sequence>MRIITRLYRPEDLDAAIAVFQCAVRGIASKDYDQQQILAWSQVDRQRWQQRLNDSKVWLAEIHRRIVGIISLEADGHLDLLFTDAEYQRRGVATALYRTVEQWARENGVTSIMTEASITAKPFFIHQGFDVNEQQLVQVRGQAFINFKMQKML</sequence>
<evidence type="ECO:0000313" key="2">
    <source>
        <dbReference type="EMBL" id="CAX59726.1"/>
    </source>
</evidence>